<dbReference type="Pfam" id="PF01814">
    <property type="entry name" value="Hemerythrin"/>
    <property type="match status" value="1"/>
</dbReference>
<organism evidence="2 3">
    <name type="scientific">Microbispora rosea</name>
    <dbReference type="NCBI Taxonomy" id="58117"/>
    <lineage>
        <taxon>Bacteria</taxon>
        <taxon>Bacillati</taxon>
        <taxon>Actinomycetota</taxon>
        <taxon>Actinomycetes</taxon>
        <taxon>Streptosporangiales</taxon>
        <taxon>Streptosporangiaceae</taxon>
        <taxon>Microbispora</taxon>
    </lineage>
</organism>
<dbReference type="Gene3D" id="1.20.120.520">
    <property type="entry name" value="nmb1532 protein domain like"/>
    <property type="match status" value="1"/>
</dbReference>
<reference evidence="3" key="1">
    <citation type="submission" date="2017-01" db="EMBL/GenBank/DDBJ databases">
        <authorList>
            <person name="Varghese N."/>
            <person name="Submissions S."/>
        </authorList>
    </citation>
    <scope>NUCLEOTIDE SEQUENCE [LARGE SCALE GENOMIC DNA]</scope>
    <source>
        <strain evidence="3">ATCC 12950</strain>
    </source>
</reference>
<gene>
    <name evidence="2" type="ORF">SAMN05421833_11461</name>
</gene>
<dbReference type="CDD" id="cd12108">
    <property type="entry name" value="Hr-like"/>
    <property type="match status" value="1"/>
</dbReference>
<evidence type="ECO:0000313" key="3">
    <source>
        <dbReference type="Proteomes" id="UP000186096"/>
    </source>
</evidence>
<name>A0A1N7DCU7_9ACTN</name>
<accession>A0A1N7DCU7</accession>
<dbReference type="EMBL" id="FTNI01000014">
    <property type="protein sequence ID" value="SIR73604.1"/>
    <property type="molecule type" value="Genomic_DNA"/>
</dbReference>
<dbReference type="Proteomes" id="UP000186096">
    <property type="component" value="Unassembled WGS sequence"/>
</dbReference>
<sequence length="218" mass="23421">MSLINSVPLVQNSTNEPVAVIETRLAHDTHRAASALLADAAKRPSVPGAALTELRDFLVANLHHHHESEDRELWPLVIAASSERAAGLAALSTEHEELDAALDALGSMPVEDGAGRDALAKAAIAVRDIVDRHLAHEEPLLFPALRELSPETWDSFSEQVIATTPPVGAHLMVGFLDQVGTAEEVEILLSRLPEPLQQFVPQMRLAAKETFAALAPAK</sequence>
<feature type="domain" description="Hemerythrin-like" evidence="1">
    <location>
        <begin position="26"/>
        <end position="145"/>
    </location>
</feature>
<dbReference type="InterPro" id="IPR012312">
    <property type="entry name" value="Hemerythrin-like"/>
</dbReference>
<protein>
    <submittedName>
        <fullName evidence="2">Hemerythrin HHE cation binding domain-containing protein</fullName>
    </submittedName>
</protein>
<keyword evidence="3" id="KW-1185">Reference proteome</keyword>
<dbReference type="AlphaFoldDB" id="A0A1N7DCU7"/>
<evidence type="ECO:0000313" key="2">
    <source>
        <dbReference type="EMBL" id="SIR73604.1"/>
    </source>
</evidence>
<dbReference type="STRING" id="58117.SAMN05421833_11461"/>
<evidence type="ECO:0000259" key="1">
    <source>
        <dbReference type="Pfam" id="PF01814"/>
    </source>
</evidence>
<proteinExistence type="predicted"/>